<dbReference type="OMA" id="SYEWIDC"/>
<dbReference type="Gene3D" id="3.40.630.170">
    <property type="match status" value="1"/>
</dbReference>
<dbReference type="InterPro" id="IPR000903">
    <property type="entry name" value="NMT"/>
</dbReference>
<feature type="domain" description="Glycylpeptide N-tetradecanoyltransferase N-terminal" evidence="7">
    <location>
        <begin position="166"/>
        <end position="224"/>
    </location>
</feature>
<dbReference type="PANTHER" id="PTHR11377:SF22">
    <property type="entry name" value="GLYCYLPEPTIDE N-TETRADECANOYLTRANSFERASE"/>
    <property type="match status" value="1"/>
</dbReference>
<evidence type="ECO:0000256" key="3">
    <source>
        <dbReference type="ARBA" id="ARBA00022679"/>
    </source>
</evidence>
<evidence type="ECO:0000256" key="4">
    <source>
        <dbReference type="ARBA" id="ARBA00023315"/>
    </source>
</evidence>
<dbReference type="Gramene" id="Bo4g197390.1">
    <property type="protein sequence ID" value="Bo4g197390.1"/>
    <property type="gene ID" value="Bo4g197390"/>
</dbReference>
<feature type="domain" description="Glycylpeptide N-tetradecanoyltransferase C-terminal" evidence="8">
    <location>
        <begin position="1"/>
        <end position="117"/>
    </location>
</feature>
<reference evidence="9" key="2">
    <citation type="submission" date="2015-03" db="UniProtKB">
        <authorList>
            <consortium name="EnsemblPlants"/>
        </authorList>
    </citation>
    <scope>IDENTIFICATION</scope>
</reference>
<dbReference type="Pfam" id="PF01233">
    <property type="entry name" value="NMT"/>
    <property type="match status" value="1"/>
</dbReference>
<dbReference type="eggNOG" id="KOG2779">
    <property type="taxonomic scope" value="Eukaryota"/>
</dbReference>
<dbReference type="STRING" id="109376.A0A0D3C6M7"/>
<proteinExistence type="inferred from homology"/>
<dbReference type="InterPro" id="IPR022677">
    <property type="entry name" value="NMT_C"/>
</dbReference>
<evidence type="ECO:0000313" key="9">
    <source>
        <dbReference type="EnsemblPlants" id="Bo4g197390.1"/>
    </source>
</evidence>
<dbReference type="Gene3D" id="3.40.630.30">
    <property type="match status" value="1"/>
</dbReference>
<evidence type="ECO:0000256" key="6">
    <source>
        <dbReference type="RuleBase" id="RU004178"/>
    </source>
</evidence>
<dbReference type="GO" id="GO:0004379">
    <property type="term" value="F:glycylpeptide N-tetradecanoyltransferase activity"/>
    <property type="evidence" value="ECO:0007669"/>
    <property type="project" value="UniProtKB-EC"/>
</dbReference>
<dbReference type="GO" id="GO:0005737">
    <property type="term" value="C:cytoplasm"/>
    <property type="evidence" value="ECO:0007669"/>
    <property type="project" value="TreeGrafter"/>
</dbReference>
<evidence type="ECO:0000256" key="2">
    <source>
        <dbReference type="ARBA" id="ARBA00012923"/>
    </source>
</evidence>
<comment type="function">
    <text evidence="5">Adds a myristoyl group to the N-terminal glycine residue of certain cellular proteins.</text>
</comment>
<reference evidence="9 10" key="1">
    <citation type="journal article" date="2014" name="Genome Biol.">
        <title>Transcriptome and methylome profiling reveals relics of genome dominance in the mesopolyploid Brassica oleracea.</title>
        <authorList>
            <person name="Parkin I.A."/>
            <person name="Koh C."/>
            <person name="Tang H."/>
            <person name="Robinson S.J."/>
            <person name="Kagale S."/>
            <person name="Clarke W.E."/>
            <person name="Town C.D."/>
            <person name="Nixon J."/>
            <person name="Krishnakumar V."/>
            <person name="Bidwell S.L."/>
            <person name="Denoeud F."/>
            <person name="Belcram H."/>
            <person name="Links M.G."/>
            <person name="Just J."/>
            <person name="Clarke C."/>
            <person name="Bender T."/>
            <person name="Huebert T."/>
            <person name="Mason A.S."/>
            <person name="Pires J.C."/>
            <person name="Barker G."/>
            <person name="Moore J."/>
            <person name="Walley P.G."/>
            <person name="Manoli S."/>
            <person name="Batley J."/>
            <person name="Edwards D."/>
            <person name="Nelson M.N."/>
            <person name="Wang X."/>
            <person name="Paterson A.H."/>
            <person name="King G."/>
            <person name="Bancroft I."/>
            <person name="Chalhoub B."/>
            <person name="Sharpe A.G."/>
        </authorList>
    </citation>
    <scope>NUCLEOTIDE SEQUENCE</scope>
    <source>
        <strain evidence="9 10">cv. TO1000</strain>
    </source>
</reference>
<dbReference type="EC" id="2.3.1.97" evidence="2 5"/>
<evidence type="ECO:0000259" key="8">
    <source>
        <dbReference type="Pfam" id="PF02799"/>
    </source>
</evidence>
<dbReference type="InterPro" id="IPR016181">
    <property type="entry name" value="Acyl_CoA_acyltransferase"/>
</dbReference>
<dbReference type="HOGENOM" id="CLU_1167273_0_0_1"/>
<dbReference type="AlphaFoldDB" id="A0A0D3C6M7"/>
<evidence type="ECO:0000313" key="10">
    <source>
        <dbReference type="Proteomes" id="UP000032141"/>
    </source>
</evidence>
<evidence type="ECO:0000259" key="7">
    <source>
        <dbReference type="Pfam" id="PF01233"/>
    </source>
</evidence>
<keyword evidence="4 5" id="KW-0012">Acyltransferase</keyword>
<accession>A0A0D3C6M7</accession>
<name>A0A0D3C6M7_BRAOL</name>
<evidence type="ECO:0000256" key="5">
    <source>
        <dbReference type="RuleBase" id="RU000586"/>
    </source>
</evidence>
<dbReference type="PANTHER" id="PTHR11377">
    <property type="entry name" value="N-MYRISTOYL TRANSFERASE"/>
    <property type="match status" value="1"/>
</dbReference>
<evidence type="ECO:0000256" key="1">
    <source>
        <dbReference type="ARBA" id="ARBA00009469"/>
    </source>
</evidence>
<organism evidence="9 10">
    <name type="scientific">Brassica oleracea var. oleracea</name>
    <dbReference type="NCBI Taxonomy" id="109376"/>
    <lineage>
        <taxon>Eukaryota</taxon>
        <taxon>Viridiplantae</taxon>
        <taxon>Streptophyta</taxon>
        <taxon>Embryophyta</taxon>
        <taxon>Tracheophyta</taxon>
        <taxon>Spermatophyta</taxon>
        <taxon>Magnoliopsida</taxon>
        <taxon>eudicotyledons</taxon>
        <taxon>Gunneridae</taxon>
        <taxon>Pentapetalae</taxon>
        <taxon>rosids</taxon>
        <taxon>malvids</taxon>
        <taxon>Brassicales</taxon>
        <taxon>Brassicaceae</taxon>
        <taxon>Brassiceae</taxon>
        <taxon>Brassica</taxon>
    </lineage>
</organism>
<comment type="catalytic activity">
    <reaction evidence="5">
        <text>N-terminal glycyl-[protein] + tetradecanoyl-CoA = N-tetradecanoylglycyl-[protein] + CoA + H(+)</text>
        <dbReference type="Rhea" id="RHEA:15521"/>
        <dbReference type="Rhea" id="RHEA-COMP:12666"/>
        <dbReference type="Rhea" id="RHEA-COMP:12667"/>
        <dbReference type="ChEBI" id="CHEBI:15378"/>
        <dbReference type="ChEBI" id="CHEBI:57287"/>
        <dbReference type="ChEBI" id="CHEBI:57385"/>
        <dbReference type="ChEBI" id="CHEBI:64723"/>
        <dbReference type="ChEBI" id="CHEBI:133050"/>
        <dbReference type="EC" id="2.3.1.97"/>
    </reaction>
</comment>
<sequence length="238" mass="27670">MRPHDVPTVTKLLRSYLRQFKVSSHFEEAEVTHWFLQRDEVVYTYVVVNPQTDPVTDFFSFFARHSSPYKLACSFYHVTSETSIQKLMRHALIVANENGFYTFIALDIMGNKSFFKKPSPSEAEDNKKKQSKHLTTVMINGMKVLLKQRLSDIQDLTLEDGPIVVTSEVKQEPYSLPSSYEWIDCDLNSDVMYSHVADLLTQHFTARGYMYTETYNKDFLRWHCNRLITTQAGILESV</sequence>
<dbReference type="EnsemblPlants" id="Bo4g197390.1">
    <property type="protein sequence ID" value="Bo4g197390.1"/>
    <property type="gene ID" value="Bo4g197390"/>
</dbReference>
<keyword evidence="10" id="KW-1185">Reference proteome</keyword>
<keyword evidence="3 5" id="KW-0808">Transferase</keyword>
<dbReference type="Pfam" id="PF02799">
    <property type="entry name" value="NMT_C"/>
    <property type="match status" value="1"/>
</dbReference>
<dbReference type="InterPro" id="IPR022676">
    <property type="entry name" value="NMT_N"/>
</dbReference>
<dbReference type="SUPFAM" id="SSF55729">
    <property type="entry name" value="Acyl-CoA N-acyltransferases (Nat)"/>
    <property type="match status" value="2"/>
</dbReference>
<dbReference type="Proteomes" id="UP000032141">
    <property type="component" value="Chromosome C4"/>
</dbReference>
<comment type="similarity">
    <text evidence="1 6">Belongs to the NMT family.</text>
</comment>
<protein>
    <recommendedName>
        <fullName evidence="2 5">Glycylpeptide N-tetradecanoyltransferase</fullName>
        <ecNumber evidence="2 5">2.3.1.97</ecNumber>
    </recommendedName>
</protein>